<accession>A0AA36BJD5</accession>
<dbReference type="AlphaFoldDB" id="A0AA36BJD5"/>
<evidence type="ECO:0000313" key="2">
    <source>
        <dbReference type="EMBL" id="CAI9734817.1"/>
    </source>
</evidence>
<organism evidence="2 3">
    <name type="scientific">Octopus vulgaris</name>
    <name type="common">Common octopus</name>
    <dbReference type="NCBI Taxonomy" id="6645"/>
    <lineage>
        <taxon>Eukaryota</taxon>
        <taxon>Metazoa</taxon>
        <taxon>Spiralia</taxon>
        <taxon>Lophotrochozoa</taxon>
        <taxon>Mollusca</taxon>
        <taxon>Cephalopoda</taxon>
        <taxon>Coleoidea</taxon>
        <taxon>Octopodiformes</taxon>
        <taxon>Octopoda</taxon>
        <taxon>Incirrata</taxon>
        <taxon>Octopodidae</taxon>
        <taxon>Octopus</taxon>
    </lineage>
</organism>
<keyword evidence="3" id="KW-1185">Reference proteome</keyword>
<sequence length="99" mass="11485">MDRRHEGEETGKEEESKVERNPKIVTEGDWDGSGAQRIYYLLVVLRVNSSSCEKMDNIKDWGALNFLQQNRFTSGVFQENFKIITKKNVKSELQCERNG</sequence>
<proteinExistence type="predicted"/>
<feature type="region of interest" description="Disordered" evidence="1">
    <location>
        <begin position="1"/>
        <end position="31"/>
    </location>
</feature>
<dbReference type="EMBL" id="OX597829">
    <property type="protein sequence ID" value="CAI9734817.1"/>
    <property type="molecule type" value="Genomic_DNA"/>
</dbReference>
<dbReference type="Proteomes" id="UP001162480">
    <property type="component" value="Chromosome 16"/>
</dbReference>
<name>A0AA36BJD5_OCTVU</name>
<reference evidence="2" key="1">
    <citation type="submission" date="2023-08" db="EMBL/GenBank/DDBJ databases">
        <authorList>
            <person name="Alioto T."/>
            <person name="Alioto T."/>
            <person name="Gomez Garrido J."/>
        </authorList>
    </citation>
    <scope>NUCLEOTIDE SEQUENCE</scope>
</reference>
<gene>
    <name evidence="2" type="ORF">OCTVUL_1B022607</name>
</gene>
<feature type="compositionally biased region" description="Basic and acidic residues" evidence="1">
    <location>
        <begin position="1"/>
        <end position="22"/>
    </location>
</feature>
<evidence type="ECO:0000313" key="3">
    <source>
        <dbReference type="Proteomes" id="UP001162480"/>
    </source>
</evidence>
<protein>
    <submittedName>
        <fullName evidence="2">Uncharacterized protein</fullName>
    </submittedName>
</protein>
<evidence type="ECO:0000256" key="1">
    <source>
        <dbReference type="SAM" id="MobiDB-lite"/>
    </source>
</evidence>